<protein>
    <submittedName>
        <fullName evidence="1">Uncharacterized protein</fullName>
    </submittedName>
</protein>
<proteinExistence type="predicted"/>
<reference evidence="1 2" key="2">
    <citation type="journal article" date="2022" name="Mol. Ecol. Resour.">
        <title>The genomes of chicory, endive, great burdock and yacon provide insights into Asteraceae paleo-polyploidization history and plant inulin production.</title>
        <authorList>
            <person name="Fan W."/>
            <person name="Wang S."/>
            <person name="Wang H."/>
            <person name="Wang A."/>
            <person name="Jiang F."/>
            <person name="Liu H."/>
            <person name="Zhao H."/>
            <person name="Xu D."/>
            <person name="Zhang Y."/>
        </authorList>
    </citation>
    <scope>NUCLEOTIDE SEQUENCE [LARGE SCALE GENOMIC DNA]</scope>
    <source>
        <strain evidence="2">cv. Punajuju</strain>
        <tissue evidence="1">Leaves</tissue>
    </source>
</reference>
<comment type="caution">
    <text evidence="1">The sequence shown here is derived from an EMBL/GenBank/DDBJ whole genome shotgun (WGS) entry which is preliminary data.</text>
</comment>
<evidence type="ECO:0000313" key="1">
    <source>
        <dbReference type="EMBL" id="KAI3782443.1"/>
    </source>
</evidence>
<dbReference type="Proteomes" id="UP001055811">
    <property type="component" value="Linkage Group LG02"/>
</dbReference>
<name>A0ACB9GGY9_CICIN</name>
<keyword evidence="2" id="KW-1185">Reference proteome</keyword>
<sequence>MQSKSVRSVFPVVVPILPVHDPLIDWYDLQIAKCYDPVRVPKTFGTRSYCDWVQAIRNVECGYFSDPCDYAQNQSGVHFQSDSDAQELLRIVGPPCKGKMGEPKSRSLNLKLLITIVIFFMSKVQGFSLPANG</sequence>
<reference evidence="2" key="1">
    <citation type="journal article" date="2022" name="Mol. Ecol. Resour.">
        <title>The genomes of chicory, endive, great burdock and yacon provide insights into Asteraceae palaeo-polyploidization history and plant inulin production.</title>
        <authorList>
            <person name="Fan W."/>
            <person name="Wang S."/>
            <person name="Wang H."/>
            <person name="Wang A."/>
            <person name="Jiang F."/>
            <person name="Liu H."/>
            <person name="Zhao H."/>
            <person name="Xu D."/>
            <person name="Zhang Y."/>
        </authorList>
    </citation>
    <scope>NUCLEOTIDE SEQUENCE [LARGE SCALE GENOMIC DNA]</scope>
    <source>
        <strain evidence="2">cv. Punajuju</strain>
    </source>
</reference>
<gene>
    <name evidence="1" type="ORF">L2E82_12490</name>
</gene>
<dbReference type="EMBL" id="CM042010">
    <property type="protein sequence ID" value="KAI3782443.1"/>
    <property type="molecule type" value="Genomic_DNA"/>
</dbReference>
<accession>A0ACB9GGY9</accession>
<organism evidence="1 2">
    <name type="scientific">Cichorium intybus</name>
    <name type="common">Chicory</name>
    <dbReference type="NCBI Taxonomy" id="13427"/>
    <lineage>
        <taxon>Eukaryota</taxon>
        <taxon>Viridiplantae</taxon>
        <taxon>Streptophyta</taxon>
        <taxon>Embryophyta</taxon>
        <taxon>Tracheophyta</taxon>
        <taxon>Spermatophyta</taxon>
        <taxon>Magnoliopsida</taxon>
        <taxon>eudicotyledons</taxon>
        <taxon>Gunneridae</taxon>
        <taxon>Pentapetalae</taxon>
        <taxon>asterids</taxon>
        <taxon>campanulids</taxon>
        <taxon>Asterales</taxon>
        <taxon>Asteraceae</taxon>
        <taxon>Cichorioideae</taxon>
        <taxon>Cichorieae</taxon>
        <taxon>Cichoriinae</taxon>
        <taxon>Cichorium</taxon>
    </lineage>
</organism>
<evidence type="ECO:0000313" key="2">
    <source>
        <dbReference type="Proteomes" id="UP001055811"/>
    </source>
</evidence>